<reference evidence="24" key="1">
    <citation type="journal article" date="2019" name="Int. J. Syst. Evol. Microbiol.">
        <title>The Global Catalogue of Microorganisms (GCM) 10K type strain sequencing project: providing services to taxonomists for standard genome sequencing and annotation.</title>
        <authorList>
            <consortium name="The Broad Institute Genomics Platform"/>
            <consortium name="The Broad Institute Genome Sequencing Center for Infectious Disease"/>
            <person name="Wu L."/>
            <person name="Ma J."/>
        </authorList>
    </citation>
    <scope>NUCLEOTIDE SEQUENCE [LARGE SCALE GENOMIC DNA]</scope>
    <source>
        <strain evidence="24">CCUG 56098</strain>
    </source>
</reference>
<evidence type="ECO:0000256" key="17">
    <source>
        <dbReference type="ARBA" id="ARBA00024827"/>
    </source>
</evidence>
<name>A0ABW3KQT1_9FLAO</name>
<keyword evidence="19" id="KW-0802">TPR repeat</keyword>
<feature type="domain" description="Histidine kinase" evidence="22">
    <location>
        <begin position="440"/>
        <end position="634"/>
    </location>
</feature>
<dbReference type="EC" id="2.7.13.3" evidence="4"/>
<evidence type="ECO:0000256" key="9">
    <source>
        <dbReference type="ARBA" id="ARBA00022679"/>
    </source>
</evidence>
<evidence type="ECO:0000256" key="3">
    <source>
        <dbReference type="ARBA" id="ARBA00004496"/>
    </source>
</evidence>
<evidence type="ECO:0000313" key="24">
    <source>
        <dbReference type="Proteomes" id="UP001597086"/>
    </source>
</evidence>
<evidence type="ECO:0000256" key="11">
    <source>
        <dbReference type="ARBA" id="ARBA00022741"/>
    </source>
</evidence>
<keyword evidence="8" id="KW-0597">Phosphoprotein</keyword>
<dbReference type="RefSeq" id="WP_386116324.1">
    <property type="nucleotide sequence ID" value="NZ_JBHTKM010000063.1"/>
</dbReference>
<evidence type="ECO:0000256" key="15">
    <source>
        <dbReference type="ARBA" id="ARBA00023012"/>
    </source>
</evidence>
<dbReference type="SMART" id="SM00028">
    <property type="entry name" value="TPR"/>
    <property type="match status" value="5"/>
</dbReference>
<keyword evidence="12" id="KW-0418">Kinase</keyword>
<dbReference type="Pfam" id="PF13424">
    <property type="entry name" value="TPR_12"/>
    <property type="match status" value="1"/>
</dbReference>
<comment type="cofactor">
    <cofactor evidence="2">
        <name>[4Fe-4S] cluster</name>
        <dbReference type="ChEBI" id="CHEBI:49883"/>
    </cofactor>
</comment>
<keyword evidence="6" id="KW-0004">4Fe-4S</keyword>
<feature type="coiled-coil region" evidence="20">
    <location>
        <begin position="394"/>
        <end position="425"/>
    </location>
</feature>
<evidence type="ECO:0000256" key="20">
    <source>
        <dbReference type="SAM" id="Coils"/>
    </source>
</evidence>
<evidence type="ECO:0000256" key="12">
    <source>
        <dbReference type="ARBA" id="ARBA00022777"/>
    </source>
</evidence>
<keyword evidence="21" id="KW-1133">Transmembrane helix</keyword>
<dbReference type="InterPro" id="IPR005467">
    <property type="entry name" value="His_kinase_dom"/>
</dbReference>
<dbReference type="InterPro" id="IPR011990">
    <property type="entry name" value="TPR-like_helical_dom_sf"/>
</dbReference>
<keyword evidence="24" id="KW-1185">Reference proteome</keyword>
<keyword evidence="21" id="KW-0812">Transmembrane</keyword>
<evidence type="ECO:0000256" key="1">
    <source>
        <dbReference type="ARBA" id="ARBA00000085"/>
    </source>
</evidence>
<protein>
    <recommendedName>
        <fullName evidence="5">Oxygen sensor histidine kinase NreB</fullName>
        <ecNumber evidence="4">2.7.13.3</ecNumber>
    </recommendedName>
    <alternativeName>
        <fullName evidence="18">Nitrogen regulation protein B</fullName>
    </alternativeName>
</protein>
<proteinExistence type="predicted"/>
<dbReference type="PANTHER" id="PTHR24421:SF10">
    <property type="entry name" value="NITRATE_NITRITE SENSOR PROTEIN NARQ"/>
    <property type="match status" value="1"/>
</dbReference>
<evidence type="ECO:0000256" key="21">
    <source>
        <dbReference type="SAM" id="Phobius"/>
    </source>
</evidence>
<dbReference type="EMBL" id="JBHTKM010000063">
    <property type="protein sequence ID" value="MFD1016005.1"/>
    <property type="molecule type" value="Genomic_DNA"/>
</dbReference>
<dbReference type="Proteomes" id="UP001597086">
    <property type="component" value="Unassembled WGS sequence"/>
</dbReference>
<evidence type="ECO:0000259" key="22">
    <source>
        <dbReference type="PROSITE" id="PS50109"/>
    </source>
</evidence>
<dbReference type="Gene3D" id="1.20.5.1930">
    <property type="match status" value="1"/>
</dbReference>
<evidence type="ECO:0000256" key="14">
    <source>
        <dbReference type="ARBA" id="ARBA00023004"/>
    </source>
</evidence>
<dbReference type="PROSITE" id="PS50109">
    <property type="entry name" value="HIS_KIN"/>
    <property type="match status" value="1"/>
</dbReference>
<dbReference type="PANTHER" id="PTHR24421">
    <property type="entry name" value="NITRATE/NITRITE SENSOR PROTEIN NARX-RELATED"/>
    <property type="match status" value="1"/>
</dbReference>
<evidence type="ECO:0000256" key="5">
    <source>
        <dbReference type="ARBA" id="ARBA00017322"/>
    </source>
</evidence>
<dbReference type="InterPro" id="IPR011712">
    <property type="entry name" value="Sig_transdc_His_kin_sub3_dim/P"/>
</dbReference>
<comment type="catalytic activity">
    <reaction evidence="1">
        <text>ATP + protein L-histidine = ADP + protein N-phospho-L-histidine.</text>
        <dbReference type="EC" id="2.7.13.3"/>
    </reaction>
</comment>
<keyword evidence="13" id="KW-0067">ATP-binding</keyword>
<dbReference type="InterPro" id="IPR050482">
    <property type="entry name" value="Sensor_HK_TwoCompSys"/>
</dbReference>
<evidence type="ECO:0000256" key="13">
    <source>
        <dbReference type="ARBA" id="ARBA00022840"/>
    </source>
</evidence>
<dbReference type="PRINTS" id="PR00344">
    <property type="entry name" value="BCTRLSENSOR"/>
</dbReference>
<dbReference type="CDD" id="cd16917">
    <property type="entry name" value="HATPase_UhpB-NarQ-NarX-like"/>
    <property type="match status" value="1"/>
</dbReference>
<keyword evidence="21" id="KW-0472">Membrane</keyword>
<sequence length="634" mass="72274">MRLKRFYKNPKDVMPSCNTYYSRIVCFLLLPLLSFSQSQSKASLLGIWHNNKLPDTARATAYHNYISKYYFESKTDSAYAMTLDLLDFTNAKALREQKADVLLLLGRIEHVFGENSKASNHFGTSLKIYKDLKNVRGQANAINNLGVSYRKVYNLDEAKKYYEHSLALAETIKDTVLMAQVLVNIGNIYGWRYKSDDAISYYEKSLKLSRAINHKQKIALGLINVSNAYIQKKEFPLANRYINEAISIGESEGNYNTLTHAYSVLAMMYYKQKRYDELIEAANQCLFYAEKISNHEMIDGAYFFLFQAYKAKRDFDLTIKYQDLRLDRRTTIDDIHAVQALEKIKIDNHRTKDSLVNINKTLKLGLKHENEKTNLVLAWGGSLSALSILTFVVFRNSKRKQRKAQQEREQQIAEKEKLLKELELSAINAMIKGQEKERQRLASDLHDSVGATLAAAKLQFEYFVKQQVMSQDSEHLTQKISALLDTAYNETRVLAHVKNAGVMAKDGLLPAVERLSKNASGINNLKVEVQSFGLDQRLENALEIAIFRIIQELVTNIIKHAKATHAIVHLTNHDNKLNIMIEDNGVGFDPKQLPKATKGMGLMSIDRRVEHWEGNLTIESELGNGTTIIIDIPV</sequence>
<keyword evidence="10" id="KW-0479">Metal-binding</keyword>
<dbReference type="Pfam" id="PF02518">
    <property type="entry name" value="HATPase_c"/>
    <property type="match status" value="1"/>
</dbReference>
<dbReference type="InterPro" id="IPR003594">
    <property type="entry name" value="HATPase_dom"/>
</dbReference>
<evidence type="ECO:0000256" key="7">
    <source>
        <dbReference type="ARBA" id="ARBA00022490"/>
    </source>
</evidence>
<dbReference type="SMART" id="SM00387">
    <property type="entry name" value="HATPase_c"/>
    <property type="match status" value="1"/>
</dbReference>
<dbReference type="SUPFAM" id="SSF55874">
    <property type="entry name" value="ATPase domain of HSP90 chaperone/DNA topoisomerase II/histidine kinase"/>
    <property type="match status" value="1"/>
</dbReference>
<evidence type="ECO:0000256" key="6">
    <source>
        <dbReference type="ARBA" id="ARBA00022485"/>
    </source>
</evidence>
<keyword evidence="11" id="KW-0547">Nucleotide-binding</keyword>
<organism evidence="23 24">
    <name type="scientific">Winogradskyella rapida</name>
    <dbReference type="NCBI Taxonomy" id="549701"/>
    <lineage>
        <taxon>Bacteria</taxon>
        <taxon>Pseudomonadati</taxon>
        <taxon>Bacteroidota</taxon>
        <taxon>Flavobacteriia</taxon>
        <taxon>Flavobacteriales</taxon>
        <taxon>Flavobacteriaceae</taxon>
        <taxon>Winogradskyella</taxon>
    </lineage>
</organism>
<dbReference type="InterPro" id="IPR019734">
    <property type="entry name" value="TPR_rpt"/>
</dbReference>
<evidence type="ECO:0000256" key="19">
    <source>
        <dbReference type="PROSITE-ProRule" id="PRU00339"/>
    </source>
</evidence>
<evidence type="ECO:0000313" key="23">
    <source>
        <dbReference type="EMBL" id="MFD1016005.1"/>
    </source>
</evidence>
<keyword evidence="14" id="KW-0408">Iron</keyword>
<accession>A0ABW3KQT1</accession>
<keyword evidence="7" id="KW-0963">Cytoplasm</keyword>
<feature type="transmembrane region" description="Helical" evidence="21">
    <location>
        <begin position="376"/>
        <end position="394"/>
    </location>
</feature>
<evidence type="ECO:0000256" key="10">
    <source>
        <dbReference type="ARBA" id="ARBA00022723"/>
    </source>
</evidence>
<keyword evidence="20" id="KW-0175">Coiled coil</keyword>
<evidence type="ECO:0000256" key="2">
    <source>
        <dbReference type="ARBA" id="ARBA00001966"/>
    </source>
</evidence>
<dbReference type="SUPFAM" id="SSF48452">
    <property type="entry name" value="TPR-like"/>
    <property type="match status" value="1"/>
</dbReference>
<feature type="repeat" description="TPR" evidence="19">
    <location>
        <begin position="179"/>
        <end position="212"/>
    </location>
</feature>
<keyword evidence="15" id="KW-0902">Two-component regulatory system</keyword>
<dbReference type="InterPro" id="IPR004358">
    <property type="entry name" value="Sig_transdc_His_kin-like_C"/>
</dbReference>
<dbReference type="Gene3D" id="1.25.40.10">
    <property type="entry name" value="Tetratricopeptide repeat domain"/>
    <property type="match status" value="2"/>
</dbReference>
<comment type="caution">
    <text evidence="23">The sequence shown here is derived from an EMBL/GenBank/DDBJ whole genome shotgun (WGS) entry which is preliminary data.</text>
</comment>
<dbReference type="Gene3D" id="3.30.565.10">
    <property type="entry name" value="Histidine kinase-like ATPase, C-terminal domain"/>
    <property type="match status" value="1"/>
</dbReference>
<evidence type="ECO:0000256" key="4">
    <source>
        <dbReference type="ARBA" id="ARBA00012438"/>
    </source>
</evidence>
<dbReference type="PROSITE" id="PS50005">
    <property type="entry name" value="TPR"/>
    <property type="match status" value="2"/>
</dbReference>
<evidence type="ECO:0000256" key="16">
    <source>
        <dbReference type="ARBA" id="ARBA00023014"/>
    </source>
</evidence>
<keyword evidence="9" id="KW-0808">Transferase</keyword>
<dbReference type="InterPro" id="IPR036890">
    <property type="entry name" value="HATPase_C_sf"/>
</dbReference>
<evidence type="ECO:0000256" key="8">
    <source>
        <dbReference type="ARBA" id="ARBA00022553"/>
    </source>
</evidence>
<evidence type="ECO:0000256" key="18">
    <source>
        <dbReference type="ARBA" id="ARBA00030800"/>
    </source>
</evidence>
<gene>
    <name evidence="23" type="ORF">ACFQ13_08755</name>
</gene>
<dbReference type="Pfam" id="PF07730">
    <property type="entry name" value="HisKA_3"/>
    <property type="match status" value="1"/>
</dbReference>
<keyword evidence="16" id="KW-0411">Iron-sulfur</keyword>
<comment type="subcellular location">
    <subcellularLocation>
        <location evidence="3">Cytoplasm</location>
    </subcellularLocation>
</comment>
<feature type="repeat" description="TPR" evidence="19">
    <location>
        <begin position="139"/>
        <end position="172"/>
    </location>
</feature>
<comment type="function">
    <text evidence="17">Member of the two-component regulatory system NreB/NreC involved in the control of dissimilatory nitrate/nitrite reduction in response to oxygen. NreB functions as a direct oxygen sensor histidine kinase which is autophosphorylated, in the absence of oxygen, probably at the conserved histidine residue, and transfers its phosphate group probably to a conserved aspartate residue of NreC. NreB/NreC activates the expression of the nitrate (narGHJI) and nitrite (nir) reductase operons, as well as the putative nitrate transporter gene narT.</text>
</comment>